<proteinExistence type="predicted"/>
<reference evidence="2" key="1">
    <citation type="journal article" date="2013" name="Nat. Commun.">
        <title>Whole-genome sequencing of Oryza brachyantha reveals mechanisms underlying Oryza genome evolution.</title>
        <authorList>
            <person name="Chen J."/>
            <person name="Huang Q."/>
            <person name="Gao D."/>
            <person name="Wang J."/>
            <person name="Lang Y."/>
            <person name="Liu T."/>
            <person name="Li B."/>
            <person name="Bai Z."/>
            <person name="Luis Goicoechea J."/>
            <person name="Liang C."/>
            <person name="Chen C."/>
            <person name="Zhang W."/>
            <person name="Sun S."/>
            <person name="Liao Y."/>
            <person name="Zhang X."/>
            <person name="Yang L."/>
            <person name="Song C."/>
            <person name="Wang M."/>
            <person name="Shi J."/>
            <person name="Liu G."/>
            <person name="Liu J."/>
            <person name="Zhou H."/>
            <person name="Zhou W."/>
            <person name="Yu Q."/>
            <person name="An N."/>
            <person name="Chen Y."/>
            <person name="Cai Q."/>
            <person name="Wang B."/>
            <person name="Liu B."/>
            <person name="Min J."/>
            <person name="Huang Y."/>
            <person name="Wu H."/>
            <person name="Li Z."/>
            <person name="Zhang Y."/>
            <person name="Yin Y."/>
            <person name="Song W."/>
            <person name="Jiang J."/>
            <person name="Jackson S.A."/>
            <person name="Wing R.A."/>
            <person name="Wang J."/>
            <person name="Chen M."/>
        </authorList>
    </citation>
    <scope>NUCLEOTIDE SEQUENCE [LARGE SCALE GENOMIC DNA]</scope>
    <source>
        <strain evidence="2">cv. IRGC 101232</strain>
    </source>
</reference>
<dbReference type="HOGENOM" id="CLU_2352768_0_0_1"/>
<sequence>PRPTLPRLRSGRRRRPARRAPASLPQRPPRAFGRRPRRRYAQARRFRAGVPNYGGLLVGRIAHGFYPQLSGNRSVTWSQSAKGTWDMICLCCDTLFT</sequence>
<evidence type="ECO:0000313" key="3">
    <source>
        <dbReference type="Proteomes" id="UP000006038"/>
    </source>
</evidence>
<feature type="compositionally biased region" description="Basic residues" evidence="1">
    <location>
        <begin position="9"/>
        <end position="18"/>
    </location>
</feature>
<dbReference type="Proteomes" id="UP000006038">
    <property type="component" value="Chromosome 1"/>
</dbReference>
<name>J3L1S5_ORYBR</name>
<feature type="region of interest" description="Disordered" evidence="1">
    <location>
        <begin position="1"/>
        <end position="37"/>
    </location>
</feature>
<protein>
    <submittedName>
        <fullName evidence="2">Uncharacterized protein</fullName>
    </submittedName>
</protein>
<evidence type="ECO:0000313" key="2">
    <source>
        <dbReference type="EnsemblPlants" id="OB01G31810.1"/>
    </source>
</evidence>
<dbReference type="AlphaFoldDB" id="J3L1S5"/>
<organism evidence="2">
    <name type="scientific">Oryza brachyantha</name>
    <name type="common">malo sina</name>
    <dbReference type="NCBI Taxonomy" id="4533"/>
    <lineage>
        <taxon>Eukaryota</taxon>
        <taxon>Viridiplantae</taxon>
        <taxon>Streptophyta</taxon>
        <taxon>Embryophyta</taxon>
        <taxon>Tracheophyta</taxon>
        <taxon>Spermatophyta</taxon>
        <taxon>Magnoliopsida</taxon>
        <taxon>Liliopsida</taxon>
        <taxon>Poales</taxon>
        <taxon>Poaceae</taxon>
        <taxon>BOP clade</taxon>
        <taxon>Oryzoideae</taxon>
        <taxon>Oryzeae</taxon>
        <taxon>Oryzinae</taxon>
        <taxon>Oryza</taxon>
    </lineage>
</organism>
<dbReference type="EnsemblPlants" id="OB01G31810.1">
    <property type="protein sequence ID" value="OB01G31810.1"/>
    <property type="gene ID" value="OB01G31810"/>
</dbReference>
<dbReference type="Gramene" id="OB01G31810.1">
    <property type="protein sequence ID" value="OB01G31810.1"/>
    <property type="gene ID" value="OB01G31810"/>
</dbReference>
<feature type="compositionally biased region" description="Low complexity" evidence="1">
    <location>
        <begin position="19"/>
        <end position="31"/>
    </location>
</feature>
<reference evidence="2" key="2">
    <citation type="submission" date="2013-04" db="UniProtKB">
        <authorList>
            <consortium name="EnsemblPlants"/>
        </authorList>
    </citation>
    <scope>IDENTIFICATION</scope>
</reference>
<accession>J3L1S5</accession>
<keyword evidence="3" id="KW-1185">Reference proteome</keyword>
<evidence type="ECO:0000256" key="1">
    <source>
        <dbReference type="SAM" id="MobiDB-lite"/>
    </source>
</evidence>